<evidence type="ECO:0000256" key="1">
    <source>
        <dbReference type="ARBA" id="ARBA00012528"/>
    </source>
</evidence>
<dbReference type="PROSITE" id="PS50887">
    <property type="entry name" value="GGDEF"/>
    <property type="match status" value="1"/>
</dbReference>
<dbReference type="Pfam" id="PF00990">
    <property type="entry name" value="GGDEF"/>
    <property type="match status" value="1"/>
</dbReference>
<dbReference type="PANTHER" id="PTHR45138">
    <property type="entry name" value="REGULATORY COMPONENTS OF SENSORY TRANSDUCTION SYSTEM"/>
    <property type="match status" value="1"/>
</dbReference>
<protein>
    <recommendedName>
        <fullName evidence="1">diguanylate cyclase</fullName>
        <ecNumber evidence="1">2.7.7.65</ecNumber>
    </recommendedName>
</protein>
<name>A0ABS1DYI8_RUBGE</name>
<gene>
    <name evidence="5" type="ORF">CKO43_20545</name>
</gene>
<keyword evidence="3" id="KW-0175">Coiled coil</keyword>
<feature type="domain" description="GGDEF" evidence="4">
    <location>
        <begin position="409"/>
        <end position="541"/>
    </location>
</feature>
<evidence type="ECO:0000259" key="4">
    <source>
        <dbReference type="PROSITE" id="PS50887"/>
    </source>
</evidence>
<evidence type="ECO:0000256" key="2">
    <source>
        <dbReference type="ARBA" id="ARBA00034247"/>
    </source>
</evidence>
<comment type="caution">
    <text evidence="5">The sequence shown here is derived from an EMBL/GenBank/DDBJ whole genome shotgun (WGS) entry which is preliminary data.</text>
</comment>
<dbReference type="CDD" id="cd01949">
    <property type="entry name" value="GGDEF"/>
    <property type="match status" value="1"/>
</dbReference>
<dbReference type="InterPro" id="IPR029787">
    <property type="entry name" value="Nucleotide_cyclase"/>
</dbReference>
<dbReference type="InterPro" id="IPR050469">
    <property type="entry name" value="Diguanylate_Cyclase"/>
</dbReference>
<reference evidence="5" key="1">
    <citation type="submission" date="2017-08" db="EMBL/GenBank/DDBJ databases">
        <authorList>
            <person name="Imhoff J.F."/>
            <person name="Rahn T."/>
            <person name="Kuenzel S."/>
            <person name="Neulinger S.C."/>
        </authorList>
    </citation>
    <scope>NUCLEOTIDE SEQUENCE</scope>
    <source>
        <strain evidence="5">IM 151</strain>
    </source>
</reference>
<evidence type="ECO:0000256" key="3">
    <source>
        <dbReference type="SAM" id="Coils"/>
    </source>
</evidence>
<evidence type="ECO:0000313" key="6">
    <source>
        <dbReference type="Proteomes" id="UP001041814"/>
    </source>
</evidence>
<accession>A0ABS1DYI8</accession>
<comment type="catalytic activity">
    <reaction evidence="2">
        <text>2 GTP = 3',3'-c-di-GMP + 2 diphosphate</text>
        <dbReference type="Rhea" id="RHEA:24898"/>
        <dbReference type="ChEBI" id="CHEBI:33019"/>
        <dbReference type="ChEBI" id="CHEBI:37565"/>
        <dbReference type="ChEBI" id="CHEBI:58805"/>
        <dbReference type="EC" id="2.7.7.65"/>
    </reaction>
</comment>
<organism evidence="5 6">
    <name type="scientific">Rubrivivax gelatinosus</name>
    <name type="common">Rhodocyclus gelatinosus</name>
    <name type="synonym">Rhodopseudomonas gelatinosa</name>
    <dbReference type="NCBI Taxonomy" id="28068"/>
    <lineage>
        <taxon>Bacteria</taxon>
        <taxon>Pseudomonadati</taxon>
        <taxon>Pseudomonadota</taxon>
        <taxon>Betaproteobacteria</taxon>
        <taxon>Burkholderiales</taxon>
        <taxon>Sphaerotilaceae</taxon>
        <taxon>Rubrivivax</taxon>
    </lineage>
</organism>
<dbReference type="NCBIfam" id="TIGR00254">
    <property type="entry name" value="GGDEF"/>
    <property type="match status" value="1"/>
</dbReference>
<feature type="coiled-coil region" evidence="3">
    <location>
        <begin position="341"/>
        <end position="377"/>
    </location>
</feature>
<dbReference type="SUPFAM" id="SSF55073">
    <property type="entry name" value="Nucleotide cyclase"/>
    <property type="match status" value="1"/>
</dbReference>
<keyword evidence="6" id="KW-1185">Reference proteome</keyword>
<dbReference type="EMBL" id="NRRU01000100">
    <property type="protein sequence ID" value="MBK1715152.1"/>
    <property type="molecule type" value="Genomic_DNA"/>
</dbReference>
<sequence length="544" mass="57504">MRAPRGVAAPERREAALALLAHLRQAFAQNRFDSAGPLVQALHAEALADGELQLAAEAALLLAKGHANREQPLPAQEWAERAIVHAQAAGVVELEASAWVLVASERARSQQPAASMQAVGHVLRLMAGVDDARAVATVFTGVTLSYQALGLDLHALEAARRALRAGLVLADESILLRLQINVVHSGLQAWDQLHEVEPAKAAALLAELRAPLDAVERTTAALHARGLPGRSSHDFLAAGWLARHGDEAAALALLQTLTTAAADLPPGLMSDAWLLLGELLRRRGEDPGAAAEAACQLVARCSDGGAAWLQRAARAEELAGRAAPALALLRRSHARQLATVRAALDERIDELAARLVELQLRDENRQLRAHNQGLEADVRHVSLLAGTDALTGLPNRRALEAAFDARGDGGQVLAVLDLDHFKSINDRFSHLVGDAVLQAAAAQMAASLRAPDLLARLGGEEFVALLDGVSLADAASVLERVRLALHGHDWAALAEGLKVTVSIGVTRVLPGEPLPPALARADALLYRAKHEGRDRVVLDPGMAG</sequence>
<dbReference type="InterPro" id="IPR000160">
    <property type="entry name" value="GGDEF_dom"/>
</dbReference>
<dbReference type="SMART" id="SM00267">
    <property type="entry name" value="GGDEF"/>
    <property type="match status" value="1"/>
</dbReference>
<dbReference type="Proteomes" id="UP001041814">
    <property type="component" value="Unassembled WGS sequence"/>
</dbReference>
<dbReference type="RefSeq" id="WP_200379810.1">
    <property type="nucleotide sequence ID" value="NZ_NRRU01000100.1"/>
</dbReference>
<evidence type="ECO:0000313" key="5">
    <source>
        <dbReference type="EMBL" id="MBK1715152.1"/>
    </source>
</evidence>
<proteinExistence type="predicted"/>
<dbReference type="InterPro" id="IPR043128">
    <property type="entry name" value="Rev_trsase/Diguanyl_cyclase"/>
</dbReference>
<dbReference type="Gene3D" id="3.30.70.270">
    <property type="match status" value="1"/>
</dbReference>
<reference evidence="5" key="2">
    <citation type="journal article" date="2020" name="Microorganisms">
        <title>Osmotic Adaptation and Compatible Solute Biosynthesis of Phototrophic Bacteria as Revealed from Genome Analyses.</title>
        <authorList>
            <person name="Imhoff J.F."/>
            <person name="Rahn T."/>
            <person name="Kunzel S."/>
            <person name="Keller A."/>
            <person name="Neulinger S.C."/>
        </authorList>
    </citation>
    <scope>NUCLEOTIDE SEQUENCE</scope>
    <source>
        <strain evidence="5">IM 151</strain>
    </source>
</reference>
<dbReference type="EC" id="2.7.7.65" evidence="1"/>
<dbReference type="PANTHER" id="PTHR45138:SF9">
    <property type="entry name" value="DIGUANYLATE CYCLASE DGCM-RELATED"/>
    <property type="match status" value="1"/>
</dbReference>